<gene>
    <name evidence="2" type="ORF">IDAT_11255</name>
</gene>
<name>A0A094IQL8_9GAMM</name>
<evidence type="ECO:0008006" key="4">
    <source>
        <dbReference type="Google" id="ProtNLM"/>
    </source>
</evidence>
<protein>
    <recommendedName>
        <fullName evidence="4">Lipase modulator</fullName>
    </recommendedName>
</protein>
<organism evidence="2 3">
    <name type="scientific">Pseudidiomarina atlantica</name>
    <dbReference type="NCBI Taxonomy" id="1517416"/>
    <lineage>
        <taxon>Bacteria</taxon>
        <taxon>Pseudomonadati</taxon>
        <taxon>Pseudomonadota</taxon>
        <taxon>Gammaproteobacteria</taxon>
        <taxon>Alteromonadales</taxon>
        <taxon>Idiomarinaceae</taxon>
        <taxon>Pseudidiomarina</taxon>
    </lineage>
</organism>
<proteinExistence type="predicted"/>
<reference evidence="2 3" key="1">
    <citation type="submission" date="2014-06" db="EMBL/GenBank/DDBJ databases">
        <title>Draft genome sequence of Idiomarina sp. MCCC 1A10513.</title>
        <authorList>
            <person name="Du J."/>
            <person name="Lai Q."/>
            <person name="Shao Z."/>
        </authorList>
    </citation>
    <scope>NUCLEOTIDE SEQUENCE [LARGE SCALE GENOMIC DNA]</scope>
    <source>
        <strain evidence="2 3">MCCC 1A10513</strain>
    </source>
</reference>
<evidence type="ECO:0000256" key="1">
    <source>
        <dbReference type="SAM" id="SignalP"/>
    </source>
</evidence>
<keyword evidence="1" id="KW-0732">Signal</keyword>
<feature type="chain" id="PRO_5001905433" description="Lipase modulator" evidence="1">
    <location>
        <begin position="23"/>
        <end position="326"/>
    </location>
</feature>
<comment type="caution">
    <text evidence="2">The sequence shown here is derived from an EMBL/GenBank/DDBJ whole genome shotgun (WGS) entry which is preliminary data.</text>
</comment>
<accession>A0A094IQL8</accession>
<keyword evidence="3" id="KW-1185">Reference proteome</keyword>
<evidence type="ECO:0000313" key="2">
    <source>
        <dbReference type="EMBL" id="KFZ28154.1"/>
    </source>
</evidence>
<dbReference type="Proteomes" id="UP000053718">
    <property type="component" value="Unassembled WGS sequence"/>
</dbReference>
<sequence length="326" mass="36676">MKWAIAGLVALFFAFLGLQYWAAQNEATPQPVATPRTPALPNKTEPDARAVKASVAVGYPPASEPKATLTPEGEALTEREQRVLEAVEKFKDLRDRDLLLALSNDPLAQDIIADILLVMLEQGYLEANDSFVTRRGFEGFSPLFFALMASENMDAEMLNRFLDLGSRMESNDEWRRVMARQSDLAVLETWYEATGLGPEHHQQLFNEALQAGNMAFVDFILETKGGKFDQLTFSGATAERIKEGVIGNKSLTDESLRDFYERSKPEQRAMLQRNIIALHEQRLKQIDLLLLHAELSDEERLQIERTQATLQADIQRINDFFAAQGG</sequence>
<dbReference type="RefSeq" id="WP_034733621.1">
    <property type="nucleotide sequence ID" value="NZ_JPIN01000012.1"/>
</dbReference>
<dbReference type="STRING" id="1517416.IDAT_11255"/>
<dbReference type="AlphaFoldDB" id="A0A094IQL8"/>
<feature type="signal peptide" evidence="1">
    <location>
        <begin position="1"/>
        <end position="22"/>
    </location>
</feature>
<evidence type="ECO:0000313" key="3">
    <source>
        <dbReference type="Proteomes" id="UP000053718"/>
    </source>
</evidence>
<dbReference type="eggNOG" id="ENOG502ZRIS">
    <property type="taxonomic scope" value="Bacteria"/>
</dbReference>
<dbReference type="EMBL" id="JPIN01000012">
    <property type="protein sequence ID" value="KFZ28154.1"/>
    <property type="molecule type" value="Genomic_DNA"/>
</dbReference>
<dbReference type="OrthoDB" id="9825758at2"/>